<dbReference type="GO" id="GO:0005634">
    <property type="term" value="C:nucleus"/>
    <property type="evidence" value="ECO:0007669"/>
    <property type="project" value="TreeGrafter"/>
</dbReference>
<dbReference type="GO" id="GO:0006281">
    <property type="term" value="P:DNA repair"/>
    <property type="evidence" value="ECO:0007669"/>
    <property type="project" value="TreeGrafter"/>
</dbReference>
<keyword evidence="7" id="KW-1185">Reference proteome</keyword>
<keyword evidence="1" id="KW-0547">Nucleotide-binding</keyword>
<dbReference type="STRING" id="363999.A0A439D524"/>
<dbReference type="InterPro" id="IPR038718">
    <property type="entry name" value="SNF2-like_sf"/>
</dbReference>
<sequence length="584" mass="64586">MALNIFGPRSVKDTLAKELARFRLFLQHPVPMPEGISYENPQYLSTASSSFGNGAILPPIPTEIFRHETSKAGTSDQDEATTITTVLDNLPAHNCVGNIDIDKRIRTTLLGHQTEAVDFIMLRESTEKQATMLWKLESFISEKPIYKHTITGSISPTPKDILGGILGDGMGLGKTLSMIACIASSLAHAGEFVHGSGKADWPARVGCTLVIVPSIYEIKRLILDEAHVIRNWSTKQFKAINDISASIRWCVTGTPVQNSLKDLASLLTFLRIPLLDDPATFRKHIEGKGDTVNSVSKTNYRNLRRLLESICLRRCTSSVLSSLGVSLTERRPHLSESERKGYNELSSLCDRYIKAAVNGKSPKVGNNQILVAVLRLRMFCNMGLLGPTDRSLNDIEDEDRLMPDEVISLLQQCGQAACTSCKIEVSSSDIDADVGKQQDPAHGRLKCGECAQRTLNTQKKRKASQEFQRDQIAANSDIMQGIQFEHGRESVSPANNLHEIPYPSKLLSLADDIRTHYDQDKSIVFSFWRRSLDLVDKLFTEKGIVFGRVDGSIHPSKRSEVLKTFQEDPSIRVLLMTIGAGAVG</sequence>
<keyword evidence="3" id="KW-0067">ATP-binding</keyword>
<evidence type="ECO:0000256" key="2">
    <source>
        <dbReference type="ARBA" id="ARBA00022801"/>
    </source>
</evidence>
<dbReference type="AlphaFoldDB" id="A0A439D524"/>
<dbReference type="CDD" id="cd18793">
    <property type="entry name" value="SF2_C_SNF"/>
    <property type="match status" value="1"/>
</dbReference>
<dbReference type="EMBL" id="RYZI01000152">
    <property type="protein sequence ID" value="RWA09490.1"/>
    <property type="molecule type" value="Genomic_DNA"/>
</dbReference>
<dbReference type="InterPro" id="IPR049730">
    <property type="entry name" value="SNF2/RAD54-like_C"/>
</dbReference>
<dbReference type="GO" id="GO:0016787">
    <property type="term" value="F:hydrolase activity"/>
    <property type="evidence" value="ECO:0007669"/>
    <property type="project" value="UniProtKB-KW"/>
</dbReference>
<dbReference type="Pfam" id="PF00271">
    <property type="entry name" value="Helicase_C"/>
    <property type="match status" value="1"/>
</dbReference>
<proteinExistence type="predicted"/>
<dbReference type="Proteomes" id="UP000286045">
    <property type="component" value="Unassembled WGS sequence"/>
</dbReference>
<feature type="domain" description="SNF2 N-terminal" evidence="4">
    <location>
        <begin position="216"/>
        <end position="381"/>
    </location>
</feature>
<dbReference type="Gene3D" id="3.40.50.10810">
    <property type="entry name" value="Tandem AAA-ATPase domain"/>
    <property type="match status" value="2"/>
</dbReference>
<reference evidence="6 7" key="1">
    <citation type="submission" date="2018-12" db="EMBL/GenBank/DDBJ databases">
        <title>Draft genome sequence of Xylaria grammica IHI A82.</title>
        <authorList>
            <person name="Buettner E."/>
            <person name="Kellner H."/>
        </authorList>
    </citation>
    <scope>NUCLEOTIDE SEQUENCE [LARGE SCALE GENOMIC DNA]</scope>
    <source>
        <strain evidence="6 7">IHI A82</strain>
    </source>
</reference>
<protein>
    <recommendedName>
        <fullName evidence="8">Helicase ATP-binding domain-containing protein</fullName>
    </recommendedName>
</protein>
<dbReference type="InterPro" id="IPR050628">
    <property type="entry name" value="SNF2_RAD54_helicase_TF"/>
</dbReference>
<dbReference type="InterPro" id="IPR000330">
    <property type="entry name" value="SNF2_N"/>
</dbReference>
<dbReference type="Pfam" id="PF00176">
    <property type="entry name" value="SNF2-rel_dom"/>
    <property type="match status" value="2"/>
</dbReference>
<dbReference type="GO" id="GO:0008094">
    <property type="term" value="F:ATP-dependent activity, acting on DNA"/>
    <property type="evidence" value="ECO:0007669"/>
    <property type="project" value="TreeGrafter"/>
</dbReference>
<keyword evidence="2" id="KW-0378">Hydrolase</keyword>
<feature type="domain" description="Helicase C-terminal" evidence="5">
    <location>
        <begin position="515"/>
        <end position="577"/>
    </location>
</feature>
<dbReference type="InterPro" id="IPR027417">
    <property type="entry name" value="P-loop_NTPase"/>
</dbReference>
<name>A0A439D524_9PEZI</name>
<dbReference type="PANTHER" id="PTHR45626">
    <property type="entry name" value="TRANSCRIPTION TERMINATION FACTOR 2-RELATED"/>
    <property type="match status" value="1"/>
</dbReference>
<evidence type="ECO:0000259" key="5">
    <source>
        <dbReference type="Pfam" id="PF00271"/>
    </source>
</evidence>
<dbReference type="PANTHER" id="PTHR45626:SF52">
    <property type="entry name" value="SINGLE-STRANDED DNA-DEPENDENT ATPASE (EUROFUNG)"/>
    <property type="match status" value="1"/>
</dbReference>
<organism evidence="6 7">
    <name type="scientific">Xylaria grammica</name>
    <dbReference type="NCBI Taxonomy" id="363999"/>
    <lineage>
        <taxon>Eukaryota</taxon>
        <taxon>Fungi</taxon>
        <taxon>Dikarya</taxon>
        <taxon>Ascomycota</taxon>
        <taxon>Pezizomycotina</taxon>
        <taxon>Sordariomycetes</taxon>
        <taxon>Xylariomycetidae</taxon>
        <taxon>Xylariales</taxon>
        <taxon>Xylariaceae</taxon>
        <taxon>Xylaria</taxon>
    </lineage>
</organism>
<dbReference type="Gene3D" id="3.40.50.300">
    <property type="entry name" value="P-loop containing nucleotide triphosphate hydrolases"/>
    <property type="match status" value="1"/>
</dbReference>
<dbReference type="GO" id="GO:0005524">
    <property type="term" value="F:ATP binding"/>
    <property type="evidence" value="ECO:0007669"/>
    <property type="project" value="UniProtKB-KW"/>
</dbReference>
<evidence type="ECO:0000256" key="3">
    <source>
        <dbReference type="ARBA" id="ARBA00022840"/>
    </source>
</evidence>
<comment type="caution">
    <text evidence="6">The sequence shown here is derived from an EMBL/GenBank/DDBJ whole genome shotgun (WGS) entry which is preliminary data.</text>
</comment>
<gene>
    <name evidence="6" type="ORF">EKO27_g5618</name>
</gene>
<evidence type="ECO:0000313" key="6">
    <source>
        <dbReference type="EMBL" id="RWA09490.1"/>
    </source>
</evidence>
<accession>A0A439D524</accession>
<evidence type="ECO:0000256" key="1">
    <source>
        <dbReference type="ARBA" id="ARBA00022741"/>
    </source>
</evidence>
<evidence type="ECO:0008006" key="8">
    <source>
        <dbReference type="Google" id="ProtNLM"/>
    </source>
</evidence>
<feature type="domain" description="SNF2 N-terminal" evidence="4">
    <location>
        <begin position="112"/>
        <end position="214"/>
    </location>
</feature>
<evidence type="ECO:0000259" key="4">
    <source>
        <dbReference type="Pfam" id="PF00176"/>
    </source>
</evidence>
<dbReference type="SUPFAM" id="SSF52540">
    <property type="entry name" value="P-loop containing nucleoside triphosphate hydrolases"/>
    <property type="match status" value="2"/>
</dbReference>
<dbReference type="InterPro" id="IPR001650">
    <property type="entry name" value="Helicase_C-like"/>
</dbReference>
<evidence type="ECO:0000313" key="7">
    <source>
        <dbReference type="Proteomes" id="UP000286045"/>
    </source>
</evidence>